<name>A0ABQ7I1Y3_9MICR</name>
<reference evidence="1 2" key="1">
    <citation type="submission" date="2019-01" db="EMBL/GenBank/DDBJ databases">
        <title>Genomes sequencing and comparative genomics of infectious freshwater microsporidia, Cucumispora dikerogammari and Thelohania contejeani.</title>
        <authorList>
            <person name="Cormier A."/>
            <person name="Giraud I."/>
            <person name="Wattier R."/>
            <person name="Teixeira M."/>
            <person name="Grandjean F."/>
            <person name="Rigaud T."/>
            <person name="Cordaux R."/>
        </authorList>
    </citation>
    <scope>NUCLEOTIDE SEQUENCE [LARGE SCALE GENOMIC DNA]</scope>
    <source>
        <strain evidence="1">T1</strain>
        <tissue evidence="1">Spores</tissue>
    </source>
</reference>
<keyword evidence="2" id="KW-1185">Reference proteome</keyword>
<keyword evidence="1" id="KW-0689">Ribosomal protein</keyword>
<protein>
    <submittedName>
        <fullName evidence="1">40S ribosomal protein S7</fullName>
    </submittedName>
</protein>
<dbReference type="GO" id="GO:0005840">
    <property type="term" value="C:ribosome"/>
    <property type="evidence" value="ECO:0007669"/>
    <property type="project" value="UniProtKB-KW"/>
</dbReference>
<keyword evidence="1" id="KW-0687">Ribonucleoprotein</keyword>
<sequence length="159" mass="18499">MTQTQREQKISQLIKSSLPESDDQLVSAVKVQIAERADHKKIMMVRIAPVLLARLRDIKFVDKVRAMHPDYTVFLIQDRKDMPCSDPRRNSPIHKIWMSDLCYPSLITLRSTEVHADGTRLERVEVERKCDFDEDDFKSMECAFTALTGKEIKYELKSN</sequence>
<comment type="caution">
    <text evidence="1">The sequence shown here is derived from an EMBL/GenBank/DDBJ whole genome shotgun (WGS) entry which is preliminary data.</text>
</comment>
<evidence type="ECO:0000313" key="2">
    <source>
        <dbReference type="Proteomes" id="UP001516464"/>
    </source>
</evidence>
<dbReference type="EMBL" id="SBIQ01000012">
    <property type="protein sequence ID" value="KAF7684468.1"/>
    <property type="molecule type" value="Genomic_DNA"/>
</dbReference>
<proteinExistence type="predicted"/>
<evidence type="ECO:0000313" key="1">
    <source>
        <dbReference type="EMBL" id="KAF7684468.1"/>
    </source>
</evidence>
<dbReference type="Proteomes" id="UP001516464">
    <property type="component" value="Unassembled WGS sequence"/>
</dbReference>
<accession>A0ABQ7I1Y3</accession>
<gene>
    <name evidence="1" type="primary">RPS7</name>
    <name evidence="1" type="ORF">TCON_0330</name>
</gene>
<organism evidence="1 2">
    <name type="scientific">Astathelohania contejeani</name>
    <dbReference type="NCBI Taxonomy" id="164912"/>
    <lineage>
        <taxon>Eukaryota</taxon>
        <taxon>Fungi</taxon>
        <taxon>Fungi incertae sedis</taxon>
        <taxon>Microsporidia</taxon>
        <taxon>Astathelohaniidae</taxon>
        <taxon>Astathelohania</taxon>
    </lineage>
</organism>